<name>A0A1F5PLP7_9BACT</name>
<dbReference type="Proteomes" id="UP000177682">
    <property type="component" value="Unassembled WGS sequence"/>
</dbReference>
<proteinExistence type="predicted"/>
<accession>A0A1F5PLP7</accession>
<gene>
    <name evidence="2" type="ORF">A3E29_01545</name>
</gene>
<evidence type="ECO:0000313" key="3">
    <source>
        <dbReference type="Proteomes" id="UP000177682"/>
    </source>
</evidence>
<keyword evidence="1" id="KW-0732">Signal</keyword>
<dbReference type="EMBL" id="MFEY01000003">
    <property type="protein sequence ID" value="OGE90836.1"/>
    <property type="molecule type" value="Genomic_DNA"/>
</dbReference>
<comment type="caution">
    <text evidence="2">The sequence shown here is derived from an EMBL/GenBank/DDBJ whole genome shotgun (WGS) entry which is preliminary data.</text>
</comment>
<evidence type="ECO:0008006" key="4">
    <source>
        <dbReference type="Google" id="ProtNLM"/>
    </source>
</evidence>
<feature type="chain" id="PRO_5009520417" description="Outer membrane protein beta-barrel domain-containing protein" evidence="1">
    <location>
        <begin position="24"/>
        <end position="430"/>
    </location>
</feature>
<organism evidence="2 3">
    <name type="scientific">Candidatus Doudnabacteria bacterium RIFCSPHIGHO2_12_FULL_48_16</name>
    <dbReference type="NCBI Taxonomy" id="1817838"/>
    <lineage>
        <taxon>Bacteria</taxon>
        <taxon>Candidatus Doudnaibacteriota</taxon>
    </lineage>
</organism>
<dbReference type="AlphaFoldDB" id="A0A1F5PLP7"/>
<sequence>MRIIKTLAFIVMVATLATKAASAQNINIAPDNRYNGYPTSLIGWPDALPNLATCIAQEYYEPTDQHLMQYTTRVKIAGYRILETDECRWGRTSGGDRWVLRPKGTKIALDALGRELFDMGSPHGKPCGNPSPYGISVNVPVLATPAAPAQRPPAPAPPTVAVAPAPRPATIPRFELPAARKPRLGITLGLGYVFGSVRSTYNEAIPVSGDTPQKHNFGAWMPEVRVDQGVDNGLFFTAGGSVLGSTSTMLFQDATGAWLDKNRTSDDSRNEVKKLKAGYQHTIGDYFKVAGFGGWQKFAIHEKYLAQGAATTSVRSYQGLILGGELAGSTDSLDHRATVTLSAEYGPLKRKHLTQQVYQAASLPRASDPDASGHSLGFRLGGEVQIYKSIGATASFNYQGFDSTRTNTFVADEHVGVKSVMLSVVYKWTR</sequence>
<feature type="signal peptide" evidence="1">
    <location>
        <begin position="1"/>
        <end position="23"/>
    </location>
</feature>
<evidence type="ECO:0000256" key="1">
    <source>
        <dbReference type="SAM" id="SignalP"/>
    </source>
</evidence>
<protein>
    <recommendedName>
        <fullName evidence="4">Outer membrane protein beta-barrel domain-containing protein</fullName>
    </recommendedName>
</protein>
<reference evidence="2 3" key="1">
    <citation type="journal article" date="2016" name="Nat. Commun.">
        <title>Thousands of microbial genomes shed light on interconnected biogeochemical processes in an aquifer system.</title>
        <authorList>
            <person name="Anantharaman K."/>
            <person name="Brown C.T."/>
            <person name="Hug L.A."/>
            <person name="Sharon I."/>
            <person name="Castelle C.J."/>
            <person name="Probst A.J."/>
            <person name="Thomas B.C."/>
            <person name="Singh A."/>
            <person name="Wilkins M.J."/>
            <person name="Karaoz U."/>
            <person name="Brodie E.L."/>
            <person name="Williams K.H."/>
            <person name="Hubbard S.S."/>
            <person name="Banfield J.F."/>
        </authorList>
    </citation>
    <scope>NUCLEOTIDE SEQUENCE [LARGE SCALE GENOMIC DNA]</scope>
</reference>
<evidence type="ECO:0000313" key="2">
    <source>
        <dbReference type="EMBL" id="OGE90836.1"/>
    </source>
</evidence>